<name>B9XJJ6_PEDPL</name>
<comment type="caution">
    <text evidence="1">The sequence shown here is derived from an EMBL/GenBank/DDBJ whole genome shotgun (WGS) entry which is preliminary data.</text>
</comment>
<dbReference type="EMBL" id="ABOX02000021">
    <property type="protein sequence ID" value="EEF60057.1"/>
    <property type="molecule type" value="Genomic_DNA"/>
</dbReference>
<sequence length="110" mass="12338">MENMRMIWSFPNAMIAECGAGNCTSLVVILSRVHGAVGRRLLAIVFMRMIRGGTREGTDLIFNSALRFSVNNKNRPLFFILEQVEEQTLSVLPSPADQIGRGFFVPTNHR</sequence>
<dbReference type="STRING" id="320771.Cflav_PD3116"/>
<reference evidence="1 2" key="1">
    <citation type="journal article" date="2011" name="J. Bacteriol.">
        <title>Genome sequence of 'Pedosphaera parvula' Ellin514, an aerobic Verrucomicrobial isolate from pasture soil.</title>
        <authorList>
            <person name="Kant R."/>
            <person name="van Passel M.W."/>
            <person name="Sangwan P."/>
            <person name="Palva A."/>
            <person name="Lucas S."/>
            <person name="Copeland A."/>
            <person name="Lapidus A."/>
            <person name="Glavina Del Rio T."/>
            <person name="Dalin E."/>
            <person name="Tice H."/>
            <person name="Bruce D."/>
            <person name="Goodwin L."/>
            <person name="Pitluck S."/>
            <person name="Chertkov O."/>
            <person name="Larimer F.W."/>
            <person name="Land M.L."/>
            <person name="Hauser L."/>
            <person name="Brettin T.S."/>
            <person name="Detter J.C."/>
            <person name="Han S."/>
            <person name="de Vos W.M."/>
            <person name="Janssen P.H."/>
            <person name="Smidt H."/>
        </authorList>
    </citation>
    <scope>NUCLEOTIDE SEQUENCE [LARGE SCALE GENOMIC DNA]</scope>
    <source>
        <strain evidence="1 2">Ellin514</strain>
    </source>
</reference>
<proteinExistence type="predicted"/>
<evidence type="ECO:0000313" key="2">
    <source>
        <dbReference type="Proteomes" id="UP000003688"/>
    </source>
</evidence>
<dbReference type="Proteomes" id="UP000003688">
    <property type="component" value="Unassembled WGS sequence"/>
</dbReference>
<accession>B9XJJ6</accession>
<protein>
    <submittedName>
        <fullName evidence="1">Uncharacterized protein</fullName>
    </submittedName>
</protein>
<dbReference type="AlphaFoldDB" id="B9XJJ6"/>
<evidence type="ECO:0000313" key="1">
    <source>
        <dbReference type="EMBL" id="EEF60057.1"/>
    </source>
</evidence>
<organism evidence="1 2">
    <name type="scientific">Pedosphaera parvula (strain Ellin514)</name>
    <dbReference type="NCBI Taxonomy" id="320771"/>
    <lineage>
        <taxon>Bacteria</taxon>
        <taxon>Pseudomonadati</taxon>
        <taxon>Verrucomicrobiota</taxon>
        <taxon>Pedosphaerae</taxon>
        <taxon>Pedosphaerales</taxon>
        <taxon>Pedosphaeraceae</taxon>
        <taxon>Pedosphaera</taxon>
    </lineage>
</organism>
<gene>
    <name evidence="1" type="ORF">Cflav_PD3116</name>
</gene>
<keyword evidence="2" id="KW-1185">Reference proteome</keyword>